<gene>
    <name evidence="1" type="ORF">FSZ31_08115</name>
</gene>
<keyword evidence="1" id="KW-0808">Transferase</keyword>
<evidence type="ECO:0000313" key="1">
    <source>
        <dbReference type="EMBL" id="TXC68913.1"/>
    </source>
</evidence>
<dbReference type="CDD" id="cd03801">
    <property type="entry name" value="GT4_PimA-like"/>
    <property type="match status" value="1"/>
</dbReference>
<dbReference type="GO" id="GO:0016757">
    <property type="term" value="F:glycosyltransferase activity"/>
    <property type="evidence" value="ECO:0007669"/>
    <property type="project" value="TreeGrafter"/>
</dbReference>
<dbReference type="SUPFAM" id="SSF53756">
    <property type="entry name" value="UDP-Glycosyltransferase/glycogen phosphorylase"/>
    <property type="match status" value="1"/>
</dbReference>
<dbReference type="AlphaFoldDB" id="A0A5C6U7C8"/>
<dbReference type="PANTHER" id="PTHR12526:SF600">
    <property type="entry name" value="GLYCOSYL TRANSFERASE GROUP 1"/>
    <property type="match status" value="1"/>
</dbReference>
<proteinExistence type="predicted"/>
<dbReference type="Proteomes" id="UP000321129">
    <property type="component" value="Unassembled WGS sequence"/>
</dbReference>
<dbReference type="NCBIfam" id="TIGR03087">
    <property type="entry name" value="stp1"/>
    <property type="match status" value="1"/>
</dbReference>
<dbReference type="InterPro" id="IPR017521">
    <property type="entry name" value="Sugar_tfrase_PEP-CTERM_Stp1"/>
</dbReference>
<dbReference type="OrthoDB" id="9807209at2"/>
<comment type="caution">
    <text evidence="1">The sequence shown here is derived from an EMBL/GenBank/DDBJ whole genome shotgun (WGS) entry which is preliminary data.</text>
</comment>
<keyword evidence="2" id="KW-1185">Reference proteome</keyword>
<sequence>MRTAPVSTGGGATLFLAHRVPFPPDRGDKMRSFHMLKALAALGPVHLIAFTDDARDEELAIGLDAYVASRLLVRRNMAVPIAGFRALAGGGPYSLASFDHPRIAARVTALLDSGAIDRIFVFSGQMAQYVPVAWLARTIVDFGDVDSAKFGDYAAASTRWSPMRAVYAREDRELARFEAQIARYAARSLFVSEVEADLFRARSGLGEDKVAAVDNGIDLDFYDPAAVVAEPDIAPDGPLVVFTGQMDYRPNIEAVERFARQVLPRLRIKVPDARFAIVGRNPAPRVCALDRLDGVIVTGAVDDVRSWLAAADVVVAPLQIARGVQNKVLEAMAMGKPIVVSPAAAQGIDATDGMHFIVADSAGAQADAVAALIADPPRASALGQAARARVEVRYAWDATLAPLVDLLEALPRPAA</sequence>
<name>A0A5C6U7C8_9SPHN</name>
<dbReference type="EMBL" id="VOPY01000002">
    <property type="protein sequence ID" value="TXC68913.1"/>
    <property type="molecule type" value="Genomic_DNA"/>
</dbReference>
<dbReference type="PANTHER" id="PTHR12526">
    <property type="entry name" value="GLYCOSYLTRANSFERASE"/>
    <property type="match status" value="1"/>
</dbReference>
<dbReference type="Gene3D" id="3.40.50.2000">
    <property type="entry name" value="Glycogen Phosphorylase B"/>
    <property type="match status" value="2"/>
</dbReference>
<accession>A0A5C6U7C8</accession>
<dbReference type="RefSeq" id="WP_147122868.1">
    <property type="nucleotide sequence ID" value="NZ_VOPY01000002.1"/>
</dbReference>
<dbReference type="Pfam" id="PF13692">
    <property type="entry name" value="Glyco_trans_1_4"/>
    <property type="match status" value="1"/>
</dbReference>
<reference evidence="1 2" key="1">
    <citation type="submission" date="2019-08" db="EMBL/GenBank/DDBJ databases">
        <title>Sphingorhabdus soil sp. nov., isolated from arctic soil.</title>
        <authorList>
            <person name="Liu Y."/>
        </authorList>
    </citation>
    <scope>NUCLEOTIDE SEQUENCE [LARGE SCALE GENOMIC DNA]</scope>
    <source>
        <strain evidence="1 2">D-2Q-5-6</strain>
    </source>
</reference>
<evidence type="ECO:0000313" key="2">
    <source>
        <dbReference type="Proteomes" id="UP000321129"/>
    </source>
</evidence>
<protein>
    <submittedName>
        <fullName evidence="1">TIGR03087 family PEP-CTERM/XrtA system glycosyltransferase</fullName>
    </submittedName>
</protein>
<organism evidence="1 2">
    <name type="scientific">Flavisphingopyxis soli</name>
    <dbReference type="NCBI Taxonomy" id="2601267"/>
    <lineage>
        <taxon>Bacteria</taxon>
        <taxon>Pseudomonadati</taxon>
        <taxon>Pseudomonadota</taxon>
        <taxon>Alphaproteobacteria</taxon>
        <taxon>Sphingomonadales</taxon>
        <taxon>Sphingopyxidaceae</taxon>
        <taxon>Flavisphingopyxis</taxon>
    </lineage>
</organism>